<evidence type="ECO:0000256" key="1">
    <source>
        <dbReference type="SAM" id="MobiDB-lite"/>
    </source>
</evidence>
<organism evidence="2 3">
    <name type="scientific">Gossypium australe</name>
    <dbReference type="NCBI Taxonomy" id="47621"/>
    <lineage>
        <taxon>Eukaryota</taxon>
        <taxon>Viridiplantae</taxon>
        <taxon>Streptophyta</taxon>
        <taxon>Embryophyta</taxon>
        <taxon>Tracheophyta</taxon>
        <taxon>Spermatophyta</taxon>
        <taxon>Magnoliopsida</taxon>
        <taxon>eudicotyledons</taxon>
        <taxon>Gunneridae</taxon>
        <taxon>Pentapetalae</taxon>
        <taxon>rosids</taxon>
        <taxon>malvids</taxon>
        <taxon>Malvales</taxon>
        <taxon>Malvaceae</taxon>
        <taxon>Malvoideae</taxon>
        <taxon>Gossypium</taxon>
    </lineage>
</organism>
<dbReference type="AlphaFoldDB" id="A0A5B6VXB7"/>
<feature type="region of interest" description="Disordered" evidence="1">
    <location>
        <begin position="1"/>
        <end position="28"/>
    </location>
</feature>
<proteinExistence type="predicted"/>
<evidence type="ECO:0000313" key="2">
    <source>
        <dbReference type="EMBL" id="KAA3473930.1"/>
    </source>
</evidence>
<sequence length="61" mass="7039">MSRRRKGRVGEKVNINASCSTPETKRSGKLYDSKRDKDIYFKKALCDLRASINLMPLSIYE</sequence>
<dbReference type="EMBL" id="SMMG02000005">
    <property type="protein sequence ID" value="KAA3473930.1"/>
    <property type="molecule type" value="Genomic_DNA"/>
</dbReference>
<comment type="caution">
    <text evidence="2">The sequence shown here is derived from an EMBL/GenBank/DDBJ whole genome shotgun (WGS) entry which is preliminary data.</text>
</comment>
<protein>
    <submittedName>
        <fullName evidence="2">Gag-asp_proteas domain-containing protein</fullName>
    </submittedName>
</protein>
<gene>
    <name evidence="2" type="ORF">EPI10_024268</name>
</gene>
<name>A0A5B6VXB7_9ROSI</name>
<evidence type="ECO:0000313" key="3">
    <source>
        <dbReference type="Proteomes" id="UP000325315"/>
    </source>
</evidence>
<dbReference type="Proteomes" id="UP000325315">
    <property type="component" value="Unassembled WGS sequence"/>
</dbReference>
<keyword evidence="3" id="KW-1185">Reference proteome</keyword>
<reference evidence="3" key="1">
    <citation type="journal article" date="2019" name="Plant Biotechnol. J.">
        <title>Genome sequencing of the Australian wild diploid species Gossypium australe highlights disease resistance and delayed gland morphogenesis.</title>
        <authorList>
            <person name="Cai Y."/>
            <person name="Cai X."/>
            <person name="Wang Q."/>
            <person name="Wang P."/>
            <person name="Zhang Y."/>
            <person name="Cai C."/>
            <person name="Xu Y."/>
            <person name="Wang K."/>
            <person name="Zhou Z."/>
            <person name="Wang C."/>
            <person name="Geng S."/>
            <person name="Li B."/>
            <person name="Dong Q."/>
            <person name="Hou Y."/>
            <person name="Wang H."/>
            <person name="Ai P."/>
            <person name="Liu Z."/>
            <person name="Yi F."/>
            <person name="Sun M."/>
            <person name="An G."/>
            <person name="Cheng J."/>
            <person name="Zhang Y."/>
            <person name="Shi Q."/>
            <person name="Xie Y."/>
            <person name="Shi X."/>
            <person name="Chang Y."/>
            <person name="Huang F."/>
            <person name="Chen Y."/>
            <person name="Hong S."/>
            <person name="Mi L."/>
            <person name="Sun Q."/>
            <person name="Zhang L."/>
            <person name="Zhou B."/>
            <person name="Peng R."/>
            <person name="Zhang X."/>
            <person name="Liu F."/>
        </authorList>
    </citation>
    <scope>NUCLEOTIDE SEQUENCE [LARGE SCALE GENOMIC DNA]</scope>
    <source>
        <strain evidence="3">cv. PA1801</strain>
    </source>
</reference>
<accession>A0A5B6VXB7</accession>